<evidence type="ECO:0000256" key="4">
    <source>
        <dbReference type="ARBA" id="ARBA00023239"/>
    </source>
</evidence>
<dbReference type="RefSeq" id="WP_039815440.1">
    <property type="nucleotide sequence ID" value="NZ_CP012251.1"/>
</dbReference>
<protein>
    <submittedName>
        <fullName evidence="9">Alginate lyase family protein</fullName>
    </submittedName>
</protein>
<dbReference type="Gene3D" id="2.70.98.70">
    <property type="match status" value="1"/>
</dbReference>
<dbReference type="Pfam" id="PF05426">
    <property type="entry name" value="Alginate_lyase"/>
    <property type="match status" value="1"/>
</dbReference>
<feature type="chain" id="PRO_5039789989" evidence="5">
    <location>
        <begin position="24"/>
        <end position="747"/>
    </location>
</feature>
<feature type="signal peptide" evidence="5">
    <location>
        <begin position="1"/>
        <end position="23"/>
    </location>
</feature>
<sequence length="747" mass="81418">MTRSTRLLLLVLVGAGSALPCSAAPSPAAEQAAQPQPRATDAAPVLVTAQQWREMASAGARLPVFAREQARAEASVRAAMRAGVDVPVPSDPGGGASHEQHKRNYQAIQAAGALYRLTGDRAYADYARDVLLAYARLYPTLGAHPAGRGQVPGRLFWQSLNDSVWLVYASQGYDAIRDTLSAQDRATIDRDVFARMAQFLCDESADNFDKIHNHATWAVAAVGMTGYVLRDQALVDKALRGSRRDGKAGFLAQVDQLFSPDGYYAEGPYYQRYALAPFVLFANAIERNQPQQRIFQRRDGVLLKAVNSLVQSSYGGYFFPINDAILDKGLDTEELVAGIGIAYAQTHDAQLLSIAQRQRRVLLTPEGLAVATALAQDRAQPFAFGSVLLRDGAQGDHGALAILRSGGEDGQTLVMKNTSQGMGHGHFDKLNWLFYDNGQRVVTDYGAARFLNVEAKAGGIYLPENTSWAKQTVAHNTLVVNETSHFNGDWKVGEQHAPTQLLFASTADTQIVSARMQQAYDGVSFTRTQALLSHPQLRLPVVVDLLRVNASAPARYDLPLHFNGQIMQVGFTAERALTQRPVLGKANGYQHLWVDASSDASTDTRSLSWLLAGRFYSYRFGSSAPARALLVESGANDPNFNLRREPALIQRVDGQADVSFFGVLEPHGEYNGTAEYVRGANSRIRAIERVRGDDAEVIVLTLIGGQRIALAVADDADAQRSHQVRAAGQRYNWRGGYARFDRTAGAQ</sequence>
<dbReference type="OrthoDB" id="9772435at2"/>
<evidence type="ECO:0000256" key="1">
    <source>
        <dbReference type="ARBA" id="ARBA00004418"/>
    </source>
</evidence>
<dbReference type="PANTHER" id="PTHR39210">
    <property type="entry name" value="HEPARIN-SULFATE LYASE"/>
    <property type="match status" value="1"/>
</dbReference>
<dbReference type="InterPro" id="IPR054935">
    <property type="entry name" value="Alg_lyase"/>
</dbReference>
<keyword evidence="2 5" id="KW-0732">Signal</keyword>
<dbReference type="InterPro" id="IPR055076">
    <property type="entry name" value="Alg17C_C"/>
</dbReference>
<comment type="subcellular location">
    <subcellularLocation>
        <location evidence="1">Periplasm</location>
    </subcellularLocation>
</comment>
<dbReference type="EMBL" id="LR824643">
    <property type="protein sequence ID" value="CAD0337081.1"/>
    <property type="molecule type" value="Genomic_DNA"/>
</dbReference>
<organism evidence="9">
    <name type="scientific">Xanthomonas campestris pv. juglandis</name>
    <name type="common">Xanthomonas arboricola pv. juglandis</name>
    <dbReference type="NCBI Taxonomy" id="195709"/>
    <lineage>
        <taxon>Bacteria</taxon>
        <taxon>Pseudomonadati</taxon>
        <taxon>Pseudomonadota</taxon>
        <taxon>Gammaproteobacteria</taxon>
        <taxon>Lysobacterales</taxon>
        <taxon>Lysobacteraceae</taxon>
        <taxon>Xanthomonas</taxon>
    </lineage>
</organism>
<feature type="domain" description="Heparinase II/III-like C-terminal" evidence="7">
    <location>
        <begin position="390"/>
        <end position="651"/>
    </location>
</feature>
<keyword evidence="3" id="KW-0574">Periplasm</keyword>
<dbReference type="EMBL" id="LR861807">
    <property type="protein sequence ID" value="CAD1795201.1"/>
    <property type="molecule type" value="Genomic_DNA"/>
</dbReference>
<evidence type="ECO:0000256" key="3">
    <source>
        <dbReference type="ARBA" id="ARBA00022764"/>
    </source>
</evidence>
<accession>A0A2N7V6W2</accession>
<reference evidence="9 11" key="1">
    <citation type="submission" date="2020-07" db="EMBL/GenBank/DDBJ databases">
        <authorList>
            <person name="Teixeira M."/>
        </authorList>
    </citation>
    <scope>NUCLEOTIDE SEQUENCE</scope>
    <source>
        <strain evidence="10">3</strain>
        <strain evidence="9">Xanthomonas arboricola pv. juglandis CPBF 427</strain>
    </source>
</reference>
<dbReference type="GO" id="GO:0042597">
    <property type="term" value="C:periplasmic space"/>
    <property type="evidence" value="ECO:0007669"/>
    <property type="project" value="UniProtKB-SubCell"/>
</dbReference>
<dbReference type="Gene3D" id="1.50.10.100">
    <property type="entry name" value="Chondroitin AC/alginate lyase"/>
    <property type="match status" value="1"/>
</dbReference>
<evidence type="ECO:0000259" key="6">
    <source>
        <dbReference type="Pfam" id="PF05426"/>
    </source>
</evidence>
<proteinExistence type="predicted"/>
<name>A0A2N7V6W2_XANCJ</name>
<dbReference type="InterPro" id="IPR008397">
    <property type="entry name" value="Alginate_lyase_dom"/>
</dbReference>
<gene>
    <name evidence="10" type="ORF">XSP_003182</name>
    <name evidence="9" type="ORF">XSP_003210</name>
</gene>
<evidence type="ECO:0000313" key="9">
    <source>
        <dbReference type="EMBL" id="CAD0337081.1"/>
    </source>
</evidence>
<dbReference type="InterPro" id="IPR008929">
    <property type="entry name" value="Chondroitin_lyas"/>
</dbReference>
<dbReference type="SUPFAM" id="SSF48230">
    <property type="entry name" value="Chondroitin AC/alginate lyase"/>
    <property type="match status" value="1"/>
</dbReference>
<dbReference type="GO" id="GO:0016829">
    <property type="term" value="F:lyase activity"/>
    <property type="evidence" value="ECO:0007669"/>
    <property type="project" value="UniProtKB-KW"/>
</dbReference>
<dbReference type="Proteomes" id="UP000514411">
    <property type="component" value="Chromosome"/>
</dbReference>
<evidence type="ECO:0000256" key="5">
    <source>
        <dbReference type="SAM" id="SignalP"/>
    </source>
</evidence>
<evidence type="ECO:0000259" key="8">
    <source>
        <dbReference type="Pfam" id="PF22686"/>
    </source>
</evidence>
<evidence type="ECO:0000259" key="7">
    <source>
        <dbReference type="Pfam" id="PF07940"/>
    </source>
</evidence>
<dbReference type="InterPro" id="IPR012480">
    <property type="entry name" value="Hepar_II_III_C"/>
</dbReference>
<evidence type="ECO:0000313" key="10">
    <source>
        <dbReference type="EMBL" id="CAD1795201.1"/>
    </source>
</evidence>
<evidence type="ECO:0000313" key="11">
    <source>
        <dbReference type="Proteomes" id="UP000514411"/>
    </source>
</evidence>
<evidence type="ECO:0000256" key="2">
    <source>
        <dbReference type="ARBA" id="ARBA00022729"/>
    </source>
</evidence>
<dbReference type="AlphaFoldDB" id="A0A2N7V6W2"/>
<dbReference type="NCBIfam" id="NF042990">
    <property type="entry name" value="olalg_lyase"/>
    <property type="match status" value="1"/>
</dbReference>
<feature type="domain" description="Alginate lyase" evidence="6">
    <location>
        <begin position="100"/>
        <end position="312"/>
    </location>
</feature>
<dbReference type="Pfam" id="PF22686">
    <property type="entry name" value="Alg17C_C"/>
    <property type="match status" value="1"/>
</dbReference>
<feature type="domain" description="Exo-oligoalginate lyase C-terminal" evidence="8">
    <location>
        <begin position="705"/>
        <end position="738"/>
    </location>
</feature>
<dbReference type="PANTHER" id="PTHR39210:SF1">
    <property type="entry name" value="HEPARIN-SULFATE LYASE"/>
    <property type="match status" value="1"/>
</dbReference>
<dbReference type="Pfam" id="PF07940">
    <property type="entry name" value="Hepar_II_III_C"/>
    <property type="match status" value="1"/>
</dbReference>
<keyword evidence="4 9" id="KW-0456">Lyase</keyword>